<dbReference type="GO" id="GO:0005524">
    <property type="term" value="F:ATP binding"/>
    <property type="evidence" value="ECO:0007669"/>
    <property type="project" value="UniProtKB-KW"/>
</dbReference>
<accession>A0A841H5L1</accession>
<comment type="function">
    <text evidence="6">Catalyzes the dehydration of the S-form of NAD(P)HX at the expense of ADP, which is converted to AMP. Together with NAD(P)HX epimerase, which catalyzes the epimerization of the S- and R-forms, the enzyme allows the repair of both epimers of NAD(P)HX, a damaged form of NAD(P)H that is a result of enzymatic or heat-dependent hydration.</text>
</comment>
<dbReference type="PROSITE" id="PS51383">
    <property type="entry name" value="YJEF_C_3"/>
    <property type="match status" value="1"/>
</dbReference>
<comment type="catalytic activity">
    <reaction evidence="6">
        <text>(6S)-NADHX + ADP = AMP + phosphate + NADH + H(+)</text>
        <dbReference type="Rhea" id="RHEA:32223"/>
        <dbReference type="ChEBI" id="CHEBI:15378"/>
        <dbReference type="ChEBI" id="CHEBI:43474"/>
        <dbReference type="ChEBI" id="CHEBI:57945"/>
        <dbReference type="ChEBI" id="CHEBI:64074"/>
        <dbReference type="ChEBI" id="CHEBI:456215"/>
        <dbReference type="ChEBI" id="CHEBI:456216"/>
        <dbReference type="EC" id="4.2.1.136"/>
    </reaction>
</comment>
<evidence type="ECO:0000256" key="1">
    <source>
        <dbReference type="ARBA" id="ARBA00022741"/>
    </source>
</evidence>
<dbReference type="GO" id="GO:0110051">
    <property type="term" value="P:metabolite repair"/>
    <property type="evidence" value="ECO:0007669"/>
    <property type="project" value="TreeGrafter"/>
</dbReference>
<keyword evidence="4 6" id="KW-0520">NAD</keyword>
<evidence type="ECO:0000313" key="8">
    <source>
        <dbReference type="EMBL" id="MBB6073253.1"/>
    </source>
</evidence>
<keyword evidence="9" id="KW-1185">Reference proteome</keyword>
<comment type="caution">
    <text evidence="8">The sequence shown here is derived from an EMBL/GenBank/DDBJ whole genome shotgun (WGS) entry which is preliminary data.</text>
</comment>
<dbReference type="InterPro" id="IPR000631">
    <property type="entry name" value="CARKD"/>
</dbReference>
<sequence length="299" mass="30560">MNKPIQVTPASLRRLALPSLDDEADKDARGRVLLVGGCAENPGGLLLAAEAAMRAGAGKLQLATTHAVSVAVAIAVPEARVFGHPGKPDSISPRAAQEIAERANRVNALLVGPGLVDEDAAARLARGILRELEHPAVVLDAGGLAALREDADAARHLDGRVVLTPHAGEMAQLLDMERDDVEADPEAAARTAVARFGTVVALKGPRTIIVGPEGTAYQYEGGGVGLATSGSGDVLGGIVAGLLARGAEPVTAAVWGVYLHGEAGNALARRTGAVGFLARELPAEVPAILHRMSEDDGEG</sequence>
<comment type="catalytic activity">
    <reaction evidence="6">
        <text>(6S)-NADPHX + ADP = AMP + phosphate + NADPH + H(+)</text>
        <dbReference type="Rhea" id="RHEA:32235"/>
        <dbReference type="ChEBI" id="CHEBI:15378"/>
        <dbReference type="ChEBI" id="CHEBI:43474"/>
        <dbReference type="ChEBI" id="CHEBI:57783"/>
        <dbReference type="ChEBI" id="CHEBI:64076"/>
        <dbReference type="ChEBI" id="CHEBI:456215"/>
        <dbReference type="ChEBI" id="CHEBI:456216"/>
        <dbReference type="EC" id="4.2.1.136"/>
    </reaction>
</comment>
<reference evidence="8 9" key="1">
    <citation type="submission" date="2020-08" db="EMBL/GenBank/DDBJ databases">
        <title>Genomic Encyclopedia of Type Strains, Phase IV (KMG-IV): sequencing the most valuable type-strain genomes for metagenomic binning, comparative biology and taxonomic classification.</title>
        <authorList>
            <person name="Goeker M."/>
        </authorList>
    </citation>
    <scope>NUCLEOTIDE SEQUENCE [LARGE SCALE GENOMIC DNA]</scope>
    <source>
        <strain evidence="8 9">DSM 29007</strain>
    </source>
</reference>
<dbReference type="PANTHER" id="PTHR12592">
    <property type="entry name" value="ATP-DEPENDENT (S)-NAD(P)H-HYDRATE DEHYDRATASE FAMILY MEMBER"/>
    <property type="match status" value="1"/>
</dbReference>
<dbReference type="Proteomes" id="UP000582837">
    <property type="component" value="Unassembled WGS sequence"/>
</dbReference>
<dbReference type="SUPFAM" id="SSF53613">
    <property type="entry name" value="Ribokinase-like"/>
    <property type="match status" value="1"/>
</dbReference>
<keyword evidence="5 6" id="KW-0456">Lyase</keyword>
<dbReference type="EMBL" id="JACHIA010000022">
    <property type="protein sequence ID" value="MBB6073253.1"/>
    <property type="molecule type" value="Genomic_DNA"/>
</dbReference>
<evidence type="ECO:0000256" key="4">
    <source>
        <dbReference type="ARBA" id="ARBA00023027"/>
    </source>
</evidence>
<feature type="binding site" evidence="6">
    <location>
        <begin position="203"/>
        <end position="207"/>
    </location>
    <ligand>
        <name>AMP</name>
        <dbReference type="ChEBI" id="CHEBI:456215"/>
    </ligand>
</feature>
<evidence type="ECO:0000313" key="9">
    <source>
        <dbReference type="Proteomes" id="UP000582837"/>
    </source>
</evidence>
<dbReference type="GO" id="GO:0016301">
    <property type="term" value="F:kinase activity"/>
    <property type="evidence" value="ECO:0007669"/>
    <property type="project" value="UniProtKB-KW"/>
</dbReference>
<proteinExistence type="inferred from homology"/>
<keyword evidence="2 6" id="KW-0067">ATP-binding</keyword>
<keyword evidence="8" id="KW-0808">Transferase</keyword>
<keyword evidence="3 6" id="KW-0521">NADP</keyword>
<evidence type="ECO:0000259" key="7">
    <source>
        <dbReference type="PROSITE" id="PS51383"/>
    </source>
</evidence>
<comment type="caution">
    <text evidence="6">Lacks conserved residue(s) required for the propagation of feature annotation.</text>
</comment>
<dbReference type="NCBIfam" id="TIGR00196">
    <property type="entry name" value="yjeF_cterm"/>
    <property type="match status" value="1"/>
</dbReference>
<dbReference type="GO" id="GO:0052856">
    <property type="term" value="F:NAD(P)HX epimerase activity"/>
    <property type="evidence" value="ECO:0007669"/>
    <property type="project" value="TreeGrafter"/>
</dbReference>
<dbReference type="RefSeq" id="WP_170038598.1">
    <property type="nucleotide sequence ID" value="NZ_JABDTL010000002.1"/>
</dbReference>
<comment type="cofactor">
    <cofactor evidence="6">
        <name>Mg(2+)</name>
        <dbReference type="ChEBI" id="CHEBI:18420"/>
    </cofactor>
</comment>
<dbReference type="HAMAP" id="MF_01965">
    <property type="entry name" value="NADHX_dehydratase"/>
    <property type="match status" value="1"/>
</dbReference>
<evidence type="ECO:0000256" key="2">
    <source>
        <dbReference type="ARBA" id="ARBA00022840"/>
    </source>
</evidence>
<name>A0A841H5L1_9BACT</name>
<dbReference type="EC" id="4.2.1.136" evidence="6"/>
<protein>
    <recommendedName>
        <fullName evidence="6">ADP-dependent (S)-NAD(P)H-hydrate dehydratase</fullName>
        <ecNumber evidence="6">4.2.1.136</ecNumber>
    </recommendedName>
    <alternativeName>
        <fullName evidence="6">ADP-dependent NAD(P)HX dehydratase</fullName>
    </alternativeName>
</protein>
<gene>
    <name evidence="6" type="primary">nnrD</name>
    <name evidence="8" type="ORF">HNQ61_004920</name>
</gene>
<organism evidence="8 9">
    <name type="scientific">Longimicrobium terrae</name>
    <dbReference type="NCBI Taxonomy" id="1639882"/>
    <lineage>
        <taxon>Bacteria</taxon>
        <taxon>Pseudomonadati</taxon>
        <taxon>Gemmatimonadota</taxon>
        <taxon>Longimicrobiia</taxon>
        <taxon>Longimicrobiales</taxon>
        <taxon>Longimicrobiaceae</taxon>
        <taxon>Longimicrobium</taxon>
    </lineage>
</organism>
<dbReference type="InterPro" id="IPR029056">
    <property type="entry name" value="Ribokinase-like"/>
</dbReference>
<dbReference type="GO" id="GO:0052855">
    <property type="term" value="F:ADP-dependent NAD(P)H-hydrate dehydratase activity"/>
    <property type="evidence" value="ECO:0007669"/>
    <property type="project" value="UniProtKB-UniRule"/>
</dbReference>
<feature type="binding site" evidence="6">
    <location>
        <position position="233"/>
    </location>
    <ligand>
        <name>(6S)-NADPHX</name>
        <dbReference type="ChEBI" id="CHEBI:64076"/>
    </ligand>
</feature>
<dbReference type="AlphaFoldDB" id="A0A841H5L1"/>
<dbReference type="Gene3D" id="3.40.1190.20">
    <property type="match status" value="1"/>
</dbReference>
<evidence type="ECO:0000256" key="3">
    <source>
        <dbReference type="ARBA" id="ARBA00022857"/>
    </source>
</evidence>
<feature type="binding site" evidence="6">
    <location>
        <position position="166"/>
    </location>
    <ligand>
        <name>(6S)-NADPHX</name>
        <dbReference type="ChEBI" id="CHEBI:64076"/>
    </ligand>
</feature>
<feature type="binding site" evidence="6">
    <location>
        <position position="114"/>
    </location>
    <ligand>
        <name>(6S)-NADPHX</name>
        <dbReference type="ChEBI" id="CHEBI:64076"/>
    </ligand>
</feature>
<feature type="domain" description="YjeF C-terminal" evidence="7">
    <location>
        <begin position="9"/>
        <end position="292"/>
    </location>
</feature>
<keyword evidence="1 6" id="KW-0547">Nucleotide-binding</keyword>
<keyword evidence="8" id="KW-0418">Kinase</keyword>
<dbReference type="Pfam" id="PF01256">
    <property type="entry name" value="Carb_kinase"/>
    <property type="match status" value="1"/>
</dbReference>
<dbReference type="PANTHER" id="PTHR12592:SF0">
    <property type="entry name" value="ATP-DEPENDENT (S)-NAD(P)H-HYDRATE DEHYDRATASE"/>
    <property type="match status" value="1"/>
</dbReference>
<feature type="binding site" evidence="6">
    <location>
        <position position="232"/>
    </location>
    <ligand>
        <name>AMP</name>
        <dbReference type="ChEBI" id="CHEBI:456215"/>
    </ligand>
</feature>
<evidence type="ECO:0000256" key="5">
    <source>
        <dbReference type="ARBA" id="ARBA00023239"/>
    </source>
</evidence>
<dbReference type="CDD" id="cd01171">
    <property type="entry name" value="YXKO-related"/>
    <property type="match status" value="1"/>
</dbReference>
<dbReference type="GO" id="GO:0046496">
    <property type="term" value="P:nicotinamide nucleotide metabolic process"/>
    <property type="evidence" value="ECO:0007669"/>
    <property type="project" value="UniProtKB-UniRule"/>
</dbReference>
<evidence type="ECO:0000256" key="6">
    <source>
        <dbReference type="HAMAP-Rule" id="MF_01965"/>
    </source>
</evidence>
<comment type="similarity">
    <text evidence="6">Belongs to the NnrD/CARKD family.</text>
</comment>
<comment type="subunit">
    <text evidence="6">Homotetramer.</text>
</comment>